<name>A0A2A4ENL2_9BURK</name>
<proteinExistence type="predicted"/>
<dbReference type="Proteomes" id="UP000218022">
    <property type="component" value="Unassembled WGS sequence"/>
</dbReference>
<dbReference type="PANTHER" id="PTHR46401">
    <property type="entry name" value="GLYCOSYLTRANSFERASE WBBK-RELATED"/>
    <property type="match status" value="1"/>
</dbReference>
<evidence type="ECO:0000313" key="3">
    <source>
        <dbReference type="EMBL" id="PCE21884.1"/>
    </source>
</evidence>
<dbReference type="AlphaFoldDB" id="A0A2A4ENL2"/>
<evidence type="ECO:0000313" key="4">
    <source>
        <dbReference type="Proteomes" id="UP000218022"/>
    </source>
</evidence>
<comment type="caution">
    <text evidence="3">The sequence shown here is derived from an EMBL/GenBank/DDBJ whole genome shotgun (WGS) entry which is preliminary data.</text>
</comment>
<evidence type="ECO:0000259" key="2">
    <source>
        <dbReference type="Pfam" id="PF00534"/>
    </source>
</evidence>
<accession>A0A2A4ENL2</accession>
<organism evidence="3 4">
    <name type="scientific">Paraburkholderia acidicola</name>
    <dbReference type="NCBI Taxonomy" id="1912599"/>
    <lineage>
        <taxon>Bacteria</taxon>
        <taxon>Pseudomonadati</taxon>
        <taxon>Pseudomonadota</taxon>
        <taxon>Betaproteobacteria</taxon>
        <taxon>Burkholderiales</taxon>
        <taxon>Burkholderiaceae</taxon>
        <taxon>Paraburkholderia</taxon>
    </lineage>
</organism>
<protein>
    <submittedName>
        <fullName evidence="3">Transcription elongation factor GreAB</fullName>
    </submittedName>
</protein>
<reference evidence="3 4" key="1">
    <citation type="submission" date="2017-01" db="EMBL/GenBank/DDBJ databases">
        <title>Whole-Genome Shotgun Sequencing of Two beta-Proteobacterial Species in Search of the Bulgecin Biosynthetic Cluster.</title>
        <authorList>
            <person name="Horsman M.E."/>
            <person name="Marous D.R."/>
            <person name="Li R."/>
            <person name="Oliver R.A."/>
            <person name="Byun B."/>
            <person name="Emrich S.J."/>
            <person name="Boggess B."/>
            <person name="Townsend C.A."/>
            <person name="Mobashery S."/>
        </authorList>
    </citation>
    <scope>NUCLEOTIDE SEQUENCE [LARGE SCALE GENOMIC DNA]</scope>
    <source>
        <strain evidence="3 4">ATCC 31363</strain>
    </source>
</reference>
<keyword evidence="3" id="KW-0251">Elongation factor</keyword>
<gene>
    <name evidence="3" type="ORF">BWP39_19630</name>
</gene>
<dbReference type="GO" id="GO:0003746">
    <property type="term" value="F:translation elongation factor activity"/>
    <property type="evidence" value="ECO:0007669"/>
    <property type="project" value="UniProtKB-KW"/>
</dbReference>
<dbReference type="RefSeq" id="WP_096723212.1">
    <property type="nucleotide sequence ID" value="NZ_MTZV01000006.1"/>
</dbReference>
<dbReference type="GO" id="GO:0009103">
    <property type="term" value="P:lipopolysaccharide biosynthetic process"/>
    <property type="evidence" value="ECO:0007669"/>
    <property type="project" value="TreeGrafter"/>
</dbReference>
<dbReference type="GO" id="GO:0016757">
    <property type="term" value="F:glycosyltransferase activity"/>
    <property type="evidence" value="ECO:0007669"/>
    <property type="project" value="InterPro"/>
</dbReference>
<dbReference type="PANTHER" id="PTHR46401:SF2">
    <property type="entry name" value="GLYCOSYLTRANSFERASE WBBK-RELATED"/>
    <property type="match status" value="1"/>
</dbReference>
<dbReference type="OrthoDB" id="9801609at2"/>
<dbReference type="Pfam" id="PF00534">
    <property type="entry name" value="Glycos_transf_1"/>
    <property type="match status" value="1"/>
</dbReference>
<dbReference type="Gene3D" id="3.40.50.2000">
    <property type="entry name" value="Glycogen Phosphorylase B"/>
    <property type="match status" value="2"/>
</dbReference>
<dbReference type="SUPFAM" id="SSF53756">
    <property type="entry name" value="UDP-Glycosyltransferase/glycogen phosphorylase"/>
    <property type="match status" value="1"/>
</dbReference>
<feature type="domain" description="Glycosyl transferase family 1" evidence="2">
    <location>
        <begin position="190"/>
        <end position="340"/>
    </location>
</feature>
<dbReference type="CDD" id="cd03809">
    <property type="entry name" value="GT4_MtfB-like"/>
    <property type="match status" value="1"/>
</dbReference>
<dbReference type="EMBL" id="MTZV01000006">
    <property type="protein sequence ID" value="PCE21884.1"/>
    <property type="molecule type" value="Genomic_DNA"/>
</dbReference>
<evidence type="ECO:0000256" key="1">
    <source>
        <dbReference type="ARBA" id="ARBA00022679"/>
    </source>
</evidence>
<sequence>MKVVLAVDAIRPPLTGIGRYTWELATHFHRSTELDNLRLLFGSRWIDDPASLLLPQPRQRKPRWLFDPGWLRRRRVRSGLRGHLFHSPNYFLPPEVDEGIVTVHDLSVFKYPETHPDERLRYFDTHFASTLRRARHLITDSFATRDEVVDYFDWPGTGISVVGLGVSPEFHPRSHADLLAPLRTYGLTPDRYALCVSTLEPRKRIDRLLAAYRDLPAATKKQYPLVLAGSHGWLNQNLLTTIEHGVQEGWLHHLGFVPDTLLPALYAGAHAFLFPSVYEGYGLPLLEALASGIPSLTSNRSSLPEVAEGAAWLIEPDDHELLKTGIAQVLYDDAWREQARTRGLAVAAKRSWADCAARTLDVYRQMSALSCTSIVTVTS</sequence>
<keyword evidence="1" id="KW-0808">Transferase</keyword>
<keyword evidence="3" id="KW-0648">Protein biosynthesis</keyword>
<dbReference type="InterPro" id="IPR001296">
    <property type="entry name" value="Glyco_trans_1"/>
</dbReference>